<organism evidence="1 2">
    <name type="scientific">Collimonas pratensis</name>
    <dbReference type="NCBI Taxonomy" id="279113"/>
    <lineage>
        <taxon>Bacteria</taxon>
        <taxon>Pseudomonadati</taxon>
        <taxon>Pseudomonadota</taxon>
        <taxon>Betaproteobacteria</taxon>
        <taxon>Burkholderiales</taxon>
        <taxon>Oxalobacteraceae</taxon>
        <taxon>Collimonas</taxon>
    </lineage>
</organism>
<protein>
    <submittedName>
        <fullName evidence="1">Uncharacterized protein</fullName>
    </submittedName>
</protein>
<dbReference type="EMBL" id="CP013234">
    <property type="protein sequence ID" value="AMP05732.1"/>
    <property type="molecule type" value="Genomic_DNA"/>
</dbReference>
<gene>
    <name evidence="1" type="ORF">CPter91_3405</name>
</gene>
<dbReference type="PATRIC" id="fig|279113.9.peg.3364"/>
<sequence>MMGGVGARGGRFPVAGRDWDYIKLFIFACCALYASASSNLHVDEAQSQDAFDVSPAARESGRRGG</sequence>
<dbReference type="KEGG" id="cpra:CPter91_3405"/>
<dbReference type="STRING" id="279113.CPter91_3405"/>
<dbReference type="AlphaFoldDB" id="A0A127Q7Y6"/>
<proteinExistence type="predicted"/>
<reference evidence="1 2" key="1">
    <citation type="submission" date="2015-11" db="EMBL/GenBank/DDBJ databases">
        <title>Exploring the genomic traits of fungus-feeding bacterial genus Collimonas.</title>
        <authorList>
            <person name="Song C."/>
            <person name="Schmidt R."/>
            <person name="de Jager V."/>
            <person name="Krzyzanowska D."/>
            <person name="Jongedijk E."/>
            <person name="Cankar K."/>
            <person name="Beekwilder J."/>
            <person name="van Veen A."/>
            <person name="de Boer W."/>
            <person name="van Veen J.A."/>
            <person name="Garbeva P."/>
        </authorList>
    </citation>
    <scope>NUCLEOTIDE SEQUENCE [LARGE SCALE GENOMIC DNA]</scope>
    <source>
        <strain evidence="1 2">Ter91</strain>
    </source>
</reference>
<evidence type="ECO:0000313" key="1">
    <source>
        <dbReference type="EMBL" id="AMP05732.1"/>
    </source>
</evidence>
<name>A0A127Q7Y6_9BURK</name>
<accession>A0A127Q7Y6</accession>
<evidence type="ECO:0000313" key="2">
    <source>
        <dbReference type="Proteomes" id="UP000074561"/>
    </source>
</evidence>
<dbReference type="Proteomes" id="UP000074561">
    <property type="component" value="Chromosome"/>
</dbReference>